<keyword evidence="6 10" id="KW-0067">ATP-binding</keyword>
<keyword evidence="4" id="KW-1003">Cell membrane</keyword>
<dbReference type="InterPro" id="IPR013563">
    <property type="entry name" value="Oligopep_ABC_C"/>
</dbReference>
<evidence type="ECO:0000256" key="3">
    <source>
        <dbReference type="ARBA" id="ARBA00022448"/>
    </source>
</evidence>
<dbReference type="InterPro" id="IPR003439">
    <property type="entry name" value="ABC_transporter-like_ATP-bd"/>
</dbReference>
<evidence type="ECO:0000259" key="9">
    <source>
        <dbReference type="PROSITE" id="PS50893"/>
    </source>
</evidence>
<protein>
    <submittedName>
        <fullName evidence="10">ABC transporter ATP-binding protein</fullName>
    </submittedName>
</protein>
<name>A0ABS3J0F6_9HYPH</name>
<dbReference type="Gene3D" id="3.40.50.300">
    <property type="entry name" value="P-loop containing nucleotide triphosphate hydrolases"/>
    <property type="match status" value="1"/>
</dbReference>
<dbReference type="InterPro" id="IPR050388">
    <property type="entry name" value="ABC_Ni/Peptide_Import"/>
</dbReference>
<dbReference type="CDD" id="cd03257">
    <property type="entry name" value="ABC_NikE_OppD_transporters"/>
    <property type="match status" value="1"/>
</dbReference>
<proteinExistence type="inferred from homology"/>
<dbReference type="Proteomes" id="UP000664288">
    <property type="component" value="Unassembled WGS sequence"/>
</dbReference>
<dbReference type="SUPFAM" id="SSF52540">
    <property type="entry name" value="P-loop containing nucleoside triphosphate hydrolases"/>
    <property type="match status" value="1"/>
</dbReference>
<dbReference type="InterPro" id="IPR003593">
    <property type="entry name" value="AAA+_ATPase"/>
</dbReference>
<comment type="caution">
    <text evidence="10">The sequence shown here is derived from an EMBL/GenBank/DDBJ whole genome shotgun (WGS) entry which is preliminary data.</text>
</comment>
<keyword evidence="7" id="KW-0472">Membrane</keyword>
<evidence type="ECO:0000256" key="7">
    <source>
        <dbReference type="ARBA" id="ARBA00023136"/>
    </source>
</evidence>
<dbReference type="Pfam" id="PF08352">
    <property type="entry name" value="oligo_HPY"/>
    <property type="match status" value="1"/>
</dbReference>
<keyword evidence="5" id="KW-0547">Nucleotide-binding</keyword>
<dbReference type="SMART" id="SM00382">
    <property type="entry name" value="AAA"/>
    <property type="match status" value="1"/>
</dbReference>
<comment type="similarity">
    <text evidence="2">Belongs to the ABC transporter superfamily.</text>
</comment>
<evidence type="ECO:0000256" key="2">
    <source>
        <dbReference type="ARBA" id="ARBA00005417"/>
    </source>
</evidence>
<accession>A0ABS3J0F6</accession>
<dbReference type="GO" id="GO:0005524">
    <property type="term" value="F:ATP binding"/>
    <property type="evidence" value="ECO:0007669"/>
    <property type="project" value="UniProtKB-KW"/>
</dbReference>
<sequence length="429" mass="45410">MPGEDIGEEPQPLEGGSSHHSPLPADDSGNRHPPLPAGISPTRGEIDKTETSAAADLPPCGGSEGRARPVARPGVRQGRGGGQGTNPDDKSVSPVLAVRGLETEFRIGRSVYHASNGVDLTIRPGECLGLVGESGSGKSVTAMSLMGLVPSPPGVIAGGRIGFKGEDLADAPDGRIRALRGGAVSHVFQDPLATLHPLFAVGDQVVEAIRAHQPLGRKAAAEKARDLLDLVRIPNAARRMKALPHELSGGLRQRVSIAIALANDPDLIIADEPTTALDVTVQAEVLRLLDELRRERRTAVLFITHDFGVVSEIADKVAVMYAGRIVETGKTAEILARPAHPYTRMLIDCVPVMGEPERRLDAVPGRPPAVNRLPPGCAFADRCPRVRPDCREGEIELEPKRGSLEARCLYPLGPGEALSGEADPREARP</sequence>
<feature type="region of interest" description="Disordered" evidence="8">
    <location>
        <begin position="1"/>
        <end position="92"/>
    </location>
</feature>
<dbReference type="NCBIfam" id="TIGR01727">
    <property type="entry name" value="oligo_HPY"/>
    <property type="match status" value="1"/>
</dbReference>
<dbReference type="InterPro" id="IPR027417">
    <property type="entry name" value="P-loop_NTPase"/>
</dbReference>
<feature type="domain" description="ABC transporter" evidence="9">
    <location>
        <begin position="98"/>
        <end position="347"/>
    </location>
</feature>
<evidence type="ECO:0000256" key="1">
    <source>
        <dbReference type="ARBA" id="ARBA00004417"/>
    </source>
</evidence>
<evidence type="ECO:0000256" key="8">
    <source>
        <dbReference type="SAM" id="MobiDB-lite"/>
    </source>
</evidence>
<dbReference type="EMBL" id="JAFMPY010000002">
    <property type="protein sequence ID" value="MBO0902453.1"/>
    <property type="molecule type" value="Genomic_DNA"/>
</dbReference>
<evidence type="ECO:0000313" key="10">
    <source>
        <dbReference type="EMBL" id="MBO0902453.1"/>
    </source>
</evidence>
<dbReference type="Pfam" id="PF00005">
    <property type="entry name" value="ABC_tran"/>
    <property type="match status" value="1"/>
</dbReference>
<evidence type="ECO:0000256" key="4">
    <source>
        <dbReference type="ARBA" id="ARBA00022475"/>
    </source>
</evidence>
<reference evidence="10 11" key="1">
    <citation type="submission" date="2021-03" db="EMBL/GenBank/DDBJ databases">
        <title>Whole genome sequence of Jiella sp. MQZ13P-4.</title>
        <authorList>
            <person name="Tuo L."/>
        </authorList>
    </citation>
    <scope>NUCLEOTIDE SEQUENCE [LARGE SCALE GENOMIC DNA]</scope>
    <source>
        <strain evidence="10 11">MQZ13P-4</strain>
    </source>
</reference>
<keyword evidence="3" id="KW-0813">Transport</keyword>
<dbReference type="PANTHER" id="PTHR43297:SF2">
    <property type="entry name" value="DIPEPTIDE TRANSPORT ATP-BINDING PROTEIN DPPD"/>
    <property type="match status" value="1"/>
</dbReference>
<organism evidence="10 11">
    <name type="scientific">Jiella sonneratiae</name>
    <dbReference type="NCBI Taxonomy" id="2816856"/>
    <lineage>
        <taxon>Bacteria</taxon>
        <taxon>Pseudomonadati</taxon>
        <taxon>Pseudomonadota</taxon>
        <taxon>Alphaproteobacteria</taxon>
        <taxon>Hyphomicrobiales</taxon>
        <taxon>Aurantimonadaceae</taxon>
        <taxon>Jiella</taxon>
    </lineage>
</organism>
<evidence type="ECO:0000256" key="5">
    <source>
        <dbReference type="ARBA" id="ARBA00022741"/>
    </source>
</evidence>
<dbReference type="PANTHER" id="PTHR43297">
    <property type="entry name" value="OLIGOPEPTIDE TRANSPORT ATP-BINDING PROTEIN APPD"/>
    <property type="match status" value="1"/>
</dbReference>
<evidence type="ECO:0000313" key="11">
    <source>
        <dbReference type="Proteomes" id="UP000664288"/>
    </source>
</evidence>
<dbReference type="PROSITE" id="PS50893">
    <property type="entry name" value="ABC_TRANSPORTER_2"/>
    <property type="match status" value="1"/>
</dbReference>
<gene>
    <name evidence="10" type="ORF">J1C47_02260</name>
</gene>
<keyword evidence="11" id="KW-1185">Reference proteome</keyword>
<evidence type="ECO:0000256" key="6">
    <source>
        <dbReference type="ARBA" id="ARBA00022840"/>
    </source>
</evidence>
<comment type="subcellular location">
    <subcellularLocation>
        <location evidence="1">Cell inner membrane</location>
        <topology evidence="1">Peripheral membrane protein</topology>
    </subcellularLocation>
</comment>